<dbReference type="InterPro" id="IPR036236">
    <property type="entry name" value="Znf_C2H2_sf"/>
</dbReference>
<evidence type="ECO:0000256" key="3">
    <source>
        <dbReference type="ARBA" id="ARBA00022737"/>
    </source>
</evidence>
<feature type="compositionally biased region" description="Basic and acidic residues" evidence="9">
    <location>
        <begin position="274"/>
        <end position="295"/>
    </location>
</feature>
<evidence type="ECO:0000259" key="10">
    <source>
        <dbReference type="PROSITE" id="PS50157"/>
    </source>
</evidence>
<feature type="compositionally biased region" description="Polar residues" evidence="9">
    <location>
        <begin position="374"/>
        <end position="388"/>
    </location>
</feature>
<feature type="compositionally biased region" description="Basic and acidic residues" evidence="9">
    <location>
        <begin position="189"/>
        <end position="225"/>
    </location>
</feature>
<keyword evidence="6" id="KW-0804">Transcription</keyword>
<evidence type="ECO:0000313" key="12">
    <source>
        <dbReference type="Proteomes" id="UP001153620"/>
    </source>
</evidence>
<keyword evidence="5" id="KW-0805">Transcription regulation</keyword>
<feature type="region of interest" description="Disordered" evidence="9">
    <location>
        <begin position="448"/>
        <end position="479"/>
    </location>
</feature>
<feature type="compositionally biased region" description="Acidic residues" evidence="9">
    <location>
        <begin position="170"/>
        <end position="182"/>
    </location>
</feature>
<dbReference type="PANTHER" id="PTHR24399">
    <property type="entry name" value="ZINC FINGER AND BTB DOMAIN-CONTAINING"/>
    <property type="match status" value="1"/>
</dbReference>
<keyword evidence="7" id="KW-0539">Nucleus</keyword>
<comment type="subcellular location">
    <subcellularLocation>
        <location evidence="1">Nucleus</location>
    </subcellularLocation>
</comment>
<dbReference type="PROSITE" id="PS50157">
    <property type="entry name" value="ZINC_FINGER_C2H2_2"/>
    <property type="match status" value="7"/>
</dbReference>
<feature type="domain" description="C2H2-type" evidence="10">
    <location>
        <begin position="720"/>
        <end position="748"/>
    </location>
</feature>
<feature type="compositionally biased region" description="Basic and acidic residues" evidence="9">
    <location>
        <begin position="462"/>
        <end position="479"/>
    </location>
</feature>
<keyword evidence="4" id="KW-0862">Zinc</keyword>
<organism evidence="11 12">
    <name type="scientific">Chironomus riparius</name>
    <dbReference type="NCBI Taxonomy" id="315576"/>
    <lineage>
        <taxon>Eukaryota</taxon>
        <taxon>Metazoa</taxon>
        <taxon>Ecdysozoa</taxon>
        <taxon>Arthropoda</taxon>
        <taxon>Hexapoda</taxon>
        <taxon>Insecta</taxon>
        <taxon>Pterygota</taxon>
        <taxon>Neoptera</taxon>
        <taxon>Endopterygota</taxon>
        <taxon>Diptera</taxon>
        <taxon>Nematocera</taxon>
        <taxon>Chironomoidea</taxon>
        <taxon>Chironomidae</taxon>
        <taxon>Chironominae</taxon>
        <taxon>Chironomus</taxon>
    </lineage>
</organism>
<dbReference type="Gene3D" id="3.30.160.60">
    <property type="entry name" value="Classic Zinc Finger"/>
    <property type="match status" value="4"/>
</dbReference>
<feature type="compositionally biased region" description="Polar residues" evidence="9">
    <location>
        <begin position="350"/>
        <end position="363"/>
    </location>
</feature>
<feature type="domain" description="C2H2-type" evidence="10">
    <location>
        <begin position="691"/>
        <end position="719"/>
    </location>
</feature>
<sequence length="805" mass="92767">MTTCILCLRQLNKGKTVKLSEPVCDTFTLGDALRQQIRSNILLPYTQSSSQLTCKSCLNSFQLFFKFLTKVNTNLSNFKTEQTFEIIPDCQQVYVPPHVLMLKMEPLILLPRVKDEPTVMLNDVGLGKVDILADNKNYSEESIEESNKNGTENDNDRFSDDSDFAWSYDDPMDSLDDNETEGIDSQRFNIEKIESSKSGHTKKVQECNKSEMRHSNEVGLDRSLDRSNSSNMKDNYKENSRTTSKRSTRMSKTSNRLSDKSEVKVEHSDDECDKSEIRCEDSDKDLDGSDDEGHLLNKRSTRSSQNPSKSTRKSTSLEKQAPEVKTKSSNTSKKTKFNRSVNSTSRTRSKGSNSILHTAISSKNTKKPIKSENPEVTTSPNLQIPSLDSKSDIKPLTTGPNGPLPLFPAKSKTGYIRYLPRDQITLEMINSGQQYIVIDGVEYRIPQKASSTKPKKKSAGYTREEDASRRSHPAHDPEGQEKVKNFIDIKCYVCGTEFESFFKLKKHFKRFHPNNQAYLTCCDKNFKRRCDLLDHIEQHERSAVYMCTICNKEYKTKGCLRSHMRFYHPKDDAEQVICYECGKMFNNSNLLKLHLLTHEGDSEKSFECYICCKKFKNIHNVKRHLNLTHALTQERVICHICSASVKKAYLSSHMKYVHNSDRTRVNCERCGIWVLKSTFKTHLMKHTDMGVNCKVCGKFLKSTYSLTSHMKTVHNDNFKFKCDYCDKGFHREVKMQEHVAVKHTRDFPFKCRITECGREFRAEGNCRVHEKKAHPEEYNKFYKPFYKRDNEELKELEEMLASNGT</sequence>
<dbReference type="GO" id="GO:0005654">
    <property type="term" value="C:nucleoplasm"/>
    <property type="evidence" value="ECO:0007669"/>
    <property type="project" value="TreeGrafter"/>
</dbReference>
<keyword evidence="8" id="KW-0863">Zinc-finger</keyword>
<proteinExistence type="predicted"/>
<keyword evidence="12" id="KW-1185">Reference proteome</keyword>
<protein>
    <recommendedName>
        <fullName evidence="10">C2H2-type domain-containing protein</fullName>
    </recommendedName>
</protein>
<accession>A0A9N9WXK8</accession>
<dbReference type="Pfam" id="PF00096">
    <property type="entry name" value="zf-C2H2"/>
    <property type="match status" value="3"/>
</dbReference>
<dbReference type="GO" id="GO:0000978">
    <property type="term" value="F:RNA polymerase II cis-regulatory region sequence-specific DNA binding"/>
    <property type="evidence" value="ECO:0007669"/>
    <property type="project" value="TreeGrafter"/>
</dbReference>
<dbReference type="Proteomes" id="UP001153620">
    <property type="component" value="Chromosome 4"/>
</dbReference>
<dbReference type="EMBL" id="OU895880">
    <property type="protein sequence ID" value="CAG9810174.1"/>
    <property type="molecule type" value="Genomic_DNA"/>
</dbReference>
<dbReference type="InterPro" id="IPR013087">
    <property type="entry name" value="Znf_C2H2_type"/>
</dbReference>
<evidence type="ECO:0000313" key="11">
    <source>
        <dbReference type="EMBL" id="CAG9810174.1"/>
    </source>
</evidence>
<evidence type="ECO:0000256" key="5">
    <source>
        <dbReference type="ARBA" id="ARBA00023015"/>
    </source>
</evidence>
<feature type="compositionally biased region" description="Low complexity" evidence="9">
    <location>
        <begin position="327"/>
        <end position="346"/>
    </location>
</feature>
<gene>
    <name evidence="11" type="ORF">CHIRRI_LOCUS12991</name>
</gene>
<evidence type="ECO:0000256" key="4">
    <source>
        <dbReference type="ARBA" id="ARBA00022833"/>
    </source>
</evidence>
<dbReference type="GO" id="GO:0008270">
    <property type="term" value="F:zinc ion binding"/>
    <property type="evidence" value="ECO:0007669"/>
    <property type="project" value="UniProtKB-KW"/>
</dbReference>
<dbReference type="PANTHER" id="PTHR24399:SF70">
    <property type="entry name" value="C2H2-TYPE DOMAIN-CONTAINING PROTEIN"/>
    <property type="match status" value="1"/>
</dbReference>
<evidence type="ECO:0000256" key="6">
    <source>
        <dbReference type="ARBA" id="ARBA00023163"/>
    </source>
</evidence>
<dbReference type="SMART" id="SM00355">
    <property type="entry name" value="ZnF_C2H2"/>
    <property type="match status" value="10"/>
</dbReference>
<dbReference type="GO" id="GO:0001227">
    <property type="term" value="F:DNA-binding transcription repressor activity, RNA polymerase II-specific"/>
    <property type="evidence" value="ECO:0007669"/>
    <property type="project" value="TreeGrafter"/>
</dbReference>
<feature type="region of interest" description="Disordered" evidence="9">
    <location>
        <begin position="140"/>
        <end position="407"/>
    </location>
</feature>
<reference evidence="11" key="1">
    <citation type="submission" date="2022-01" db="EMBL/GenBank/DDBJ databases">
        <authorList>
            <person name="King R."/>
        </authorList>
    </citation>
    <scope>NUCLEOTIDE SEQUENCE</scope>
</reference>
<evidence type="ECO:0000256" key="1">
    <source>
        <dbReference type="ARBA" id="ARBA00004123"/>
    </source>
</evidence>
<feature type="domain" description="C2H2-type" evidence="10">
    <location>
        <begin position="489"/>
        <end position="517"/>
    </location>
</feature>
<dbReference type="OrthoDB" id="10039931at2759"/>
<keyword evidence="2" id="KW-0479">Metal-binding</keyword>
<feature type="compositionally biased region" description="Basic and acidic residues" evidence="9">
    <location>
        <begin position="257"/>
        <end position="267"/>
    </location>
</feature>
<dbReference type="PROSITE" id="PS00028">
    <property type="entry name" value="ZINC_FINGER_C2H2_1"/>
    <property type="match status" value="7"/>
</dbReference>
<feature type="domain" description="C2H2-type" evidence="10">
    <location>
        <begin position="545"/>
        <end position="573"/>
    </location>
</feature>
<reference evidence="11" key="2">
    <citation type="submission" date="2022-10" db="EMBL/GenBank/DDBJ databases">
        <authorList>
            <consortium name="ENA_rothamsted_submissions"/>
            <consortium name="culmorum"/>
            <person name="King R."/>
        </authorList>
    </citation>
    <scope>NUCLEOTIDE SEQUENCE</scope>
</reference>
<dbReference type="SUPFAM" id="SSF57667">
    <property type="entry name" value="beta-beta-alpha zinc fingers"/>
    <property type="match status" value="4"/>
</dbReference>
<evidence type="ECO:0000256" key="8">
    <source>
        <dbReference type="PROSITE-ProRule" id="PRU00042"/>
    </source>
</evidence>
<keyword evidence="3" id="KW-0677">Repeat</keyword>
<evidence type="ECO:0000256" key="9">
    <source>
        <dbReference type="SAM" id="MobiDB-lite"/>
    </source>
</evidence>
<feature type="domain" description="C2H2-type" evidence="10">
    <location>
        <begin position="606"/>
        <end position="634"/>
    </location>
</feature>
<feature type="compositionally biased region" description="Polar residues" evidence="9">
    <location>
        <begin position="302"/>
        <end position="318"/>
    </location>
</feature>
<name>A0A9N9WXK8_9DIPT</name>
<evidence type="ECO:0000256" key="7">
    <source>
        <dbReference type="ARBA" id="ARBA00023242"/>
    </source>
</evidence>
<feature type="domain" description="C2H2-type" evidence="10">
    <location>
        <begin position="749"/>
        <end position="779"/>
    </location>
</feature>
<evidence type="ECO:0000256" key="2">
    <source>
        <dbReference type="ARBA" id="ARBA00022723"/>
    </source>
</evidence>
<feature type="domain" description="C2H2-type" evidence="10">
    <location>
        <begin position="576"/>
        <end position="603"/>
    </location>
</feature>
<dbReference type="AlphaFoldDB" id="A0A9N9WXK8"/>